<evidence type="ECO:0000313" key="2">
    <source>
        <dbReference type="Proteomes" id="UP000479190"/>
    </source>
</evidence>
<gene>
    <name evidence="1" type="ORF">TBRA_LOCUS2212</name>
</gene>
<dbReference type="EMBL" id="CADCXV010000445">
    <property type="protein sequence ID" value="CAB0030204.1"/>
    <property type="molecule type" value="Genomic_DNA"/>
</dbReference>
<accession>A0A6H5I0X5</accession>
<evidence type="ECO:0000313" key="1">
    <source>
        <dbReference type="EMBL" id="CAB0030204.1"/>
    </source>
</evidence>
<keyword evidence="2" id="KW-1185">Reference proteome</keyword>
<sequence length="76" mass="8476">MSDVSKHCAKRSLDYAPWLSLLVGDSPNHNCGVKCLIQVRLGGCAVWARFHPPKISTYMASMPDLAHQQNQTQTKH</sequence>
<proteinExistence type="predicted"/>
<reference evidence="1 2" key="1">
    <citation type="submission" date="2020-02" db="EMBL/GenBank/DDBJ databases">
        <authorList>
            <person name="Ferguson B K."/>
        </authorList>
    </citation>
    <scope>NUCLEOTIDE SEQUENCE [LARGE SCALE GENOMIC DNA]</scope>
</reference>
<dbReference type="AlphaFoldDB" id="A0A6H5I0X5"/>
<dbReference type="Proteomes" id="UP000479190">
    <property type="component" value="Unassembled WGS sequence"/>
</dbReference>
<name>A0A6H5I0X5_9HYME</name>
<protein>
    <submittedName>
        <fullName evidence="1">Uncharacterized protein</fullName>
    </submittedName>
</protein>
<organism evidence="1 2">
    <name type="scientific">Trichogramma brassicae</name>
    <dbReference type="NCBI Taxonomy" id="86971"/>
    <lineage>
        <taxon>Eukaryota</taxon>
        <taxon>Metazoa</taxon>
        <taxon>Ecdysozoa</taxon>
        <taxon>Arthropoda</taxon>
        <taxon>Hexapoda</taxon>
        <taxon>Insecta</taxon>
        <taxon>Pterygota</taxon>
        <taxon>Neoptera</taxon>
        <taxon>Endopterygota</taxon>
        <taxon>Hymenoptera</taxon>
        <taxon>Apocrita</taxon>
        <taxon>Proctotrupomorpha</taxon>
        <taxon>Chalcidoidea</taxon>
        <taxon>Trichogrammatidae</taxon>
        <taxon>Trichogramma</taxon>
    </lineage>
</organism>